<name>A0A6I2GPE1_9LACT</name>
<dbReference type="EMBL" id="WJQS01000012">
    <property type="protein sequence ID" value="MRI86368.1"/>
    <property type="molecule type" value="Genomic_DNA"/>
</dbReference>
<organism evidence="1 2">
    <name type="scientific">Fundicoccus ignavus</name>
    <dbReference type="NCBI Taxonomy" id="2664442"/>
    <lineage>
        <taxon>Bacteria</taxon>
        <taxon>Bacillati</taxon>
        <taxon>Bacillota</taxon>
        <taxon>Bacilli</taxon>
        <taxon>Lactobacillales</taxon>
        <taxon>Aerococcaceae</taxon>
        <taxon>Fundicoccus</taxon>
    </lineage>
</organism>
<dbReference type="RefSeq" id="WP_153864044.1">
    <property type="nucleotide sequence ID" value="NZ_WJQS01000012.1"/>
</dbReference>
<sequence length="210" mass="24918">MKINQDNFFSMLESKINSDLYLYTDAIDFHSDTMVSEISQYNIDLTELDNMVYSFNSRIPSVSLSHTDIMFDEVAKEYIYLFQINLQTSSFINHYTANIDSSYGEIYECKIKLFNKYSINKKEEMTFEKFLTSVFYKTLKFDEYNYVISDKEFLRTMIKSNIAALENEDYDDFPHYVISSKNDGTGRIEVKGEINRPFDEEFLDYNHFNN</sequence>
<evidence type="ECO:0000313" key="1">
    <source>
        <dbReference type="EMBL" id="MRI86368.1"/>
    </source>
</evidence>
<gene>
    <name evidence="1" type="ORF">GIY09_10985</name>
</gene>
<dbReference type="AlphaFoldDB" id="A0A6I2GPE1"/>
<evidence type="ECO:0000313" key="2">
    <source>
        <dbReference type="Proteomes" id="UP000430975"/>
    </source>
</evidence>
<accession>A0A6I2GPE1</accession>
<proteinExistence type="predicted"/>
<dbReference type="Proteomes" id="UP000430975">
    <property type="component" value="Unassembled WGS sequence"/>
</dbReference>
<keyword evidence="2" id="KW-1185">Reference proteome</keyword>
<reference evidence="1 2" key="1">
    <citation type="submission" date="2019-11" db="EMBL/GenBank/DDBJ databases">
        <title>Characterisation of Fundicoccus ignavus gen. nov. sp. nov., a novel genus of the family Aerococcaceae isolated from bulk tank milk.</title>
        <authorList>
            <person name="Siebert A."/>
            <person name="Huptas C."/>
            <person name="Wenning M."/>
            <person name="Scherer S."/>
            <person name="Doll E.V."/>
        </authorList>
    </citation>
    <scope>NUCLEOTIDE SEQUENCE [LARGE SCALE GENOMIC DNA]</scope>
    <source>
        <strain evidence="1 2">WS4759</strain>
    </source>
</reference>
<comment type="caution">
    <text evidence="1">The sequence shown here is derived from an EMBL/GenBank/DDBJ whole genome shotgun (WGS) entry which is preliminary data.</text>
</comment>
<protein>
    <submittedName>
        <fullName evidence="1">Uncharacterized protein</fullName>
    </submittedName>
</protein>